<organism evidence="1 2">
    <name type="scientific">Brassica carinata</name>
    <name type="common">Ethiopian mustard</name>
    <name type="synonym">Abyssinian cabbage</name>
    <dbReference type="NCBI Taxonomy" id="52824"/>
    <lineage>
        <taxon>Eukaryota</taxon>
        <taxon>Viridiplantae</taxon>
        <taxon>Streptophyta</taxon>
        <taxon>Embryophyta</taxon>
        <taxon>Tracheophyta</taxon>
        <taxon>Spermatophyta</taxon>
        <taxon>Magnoliopsida</taxon>
        <taxon>eudicotyledons</taxon>
        <taxon>Gunneridae</taxon>
        <taxon>Pentapetalae</taxon>
        <taxon>rosids</taxon>
        <taxon>malvids</taxon>
        <taxon>Brassicales</taxon>
        <taxon>Brassicaceae</taxon>
        <taxon>Brassiceae</taxon>
        <taxon>Brassica</taxon>
    </lineage>
</organism>
<keyword evidence="2" id="KW-1185">Reference proteome</keyword>
<comment type="caution">
    <text evidence="1">The sequence shown here is derived from an EMBL/GenBank/DDBJ whole genome shotgun (WGS) entry which is preliminary data.</text>
</comment>
<accession>A0A8X7Q3Z3</accession>
<gene>
    <name evidence="1" type="ORF">Bca52824_079928</name>
</gene>
<dbReference type="AlphaFoldDB" id="A0A8X7Q3Z3"/>
<sequence>MNHAQIMVVCLVSDMNHSMSCSSTEFFCSRRLVNGICPSIKLLEQNESAQALDQFREMPRLIKPQSKDLMVVRSRVHNELRIKVTEEDRGHSSKNDQATWL</sequence>
<protein>
    <submittedName>
        <fullName evidence="1">Uncharacterized protein</fullName>
    </submittedName>
</protein>
<evidence type="ECO:0000313" key="2">
    <source>
        <dbReference type="Proteomes" id="UP000886595"/>
    </source>
</evidence>
<evidence type="ECO:0000313" key="1">
    <source>
        <dbReference type="EMBL" id="KAG2260634.1"/>
    </source>
</evidence>
<dbReference type="EMBL" id="JAAMPC010000015">
    <property type="protein sequence ID" value="KAG2260634.1"/>
    <property type="molecule type" value="Genomic_DNA"/>
</dbReference>
<proteinExistence type="predicted"/>
<dbReference type="Proteomes" id="UP000886595">
    <property type="component" value="Unassembled WGS sequence"/>
</dbReference>
<name>A0A8X7Q3Z3_BRACI</name>
<reference evidence="1 2" key="1">
    <citation type="submission" date="2020-02" db="EMBL/GenBank/DDBJ databases">
        <authorList>
            <person name="Ma Q."/>
            <person name="Huang Y."/>
            <person name="Song X."/>
            <person name="Pei D."/>
        </authorList>
    </citation>
    <scope>NUCLEOTIDE SEQUENCE [LARGE SCALE GENOMIC DNA]</scope>
    <source>
        <strain evidence="1">Sxm20200214</strain>
        <tissue evidence="1">Leaf</tissue>
    </source>
</reference>